<sequence>MGICCIECFDNKFIKEKIKEANLKGNCDYCGSNEINITKTSDLGPFIRESILKAYDHINDSEYAKYKDYIGQKDIDFKVPFDILSQEDAFSEKLKSKNKTENLCNDLITDGSPSKQEKNDNETNIFDGEQAKFILKGKLNGAKYNEFSYSWNTFKNQVKHFNRFFDIGLENRENLLNNIAKLMKDNTIKLEVGKEIWRVRVKGDGVISGEPKSYMKEMGPPPLNKASNNRMSPAGIPYMYVADNREVCISEIKPNVGDKIWLGKFILTQELKILDLTKIPSFKIKSLFDPDYTHDIRWGKDFLKGFIEEISKPLSPYDVMLEYVPTQLFSEYIRSLDYNGIKYYSSQSEEGSNYTLFCGPDSDAYQSKYISRDYFKNKLDSFKNIMYLEKFEVLQIESVKFTSSINSEESFEEIDFIDKELLTDPDATFVDLNI</sequence>
<evidence type="ECO:0000313" key="4">
    <source>
        <dbReference type="Proteomes" id="UP000199006"/>
    </source>
</evidence>
<dbReference type="InterPro" id="IPR014914">
    <property type="entry name" value="RES_dom"/>
</dbReference>
<dbReference type="EMBL" id="FOTI01000030">
    <property type="protein sequence ID" value="SFL76469.1"/>
    <property type="molecule type" value="Genomic_DNA"/>
</dbReference>
<dbReference type="RefSeq" id="WP_177181419.1">
    <property type="nucleotide sequence ID" value="NZ_FOTI01000030.1"/>
</dbReference>
<evidence type="ECO:0000259" key="2">
    <source>
        <dbReference type="Pfam" id="PF18870"/>
    </source>
</evidence>
<keyword evidence="4" id="KW-1185">Reference proteome</keyword>
<feature type="domain" description="RES" evidence="1">
    <location>
        <begin position="224"/>
        <end position="366"/>
    </location>
</feature>
<organism evidence="3 4">
    <name type="scientific">Halanaerobium salsuginis</name>
    <dbReference type="NCBI Taxonomy" id="29563"/>
    <lineage>
        <taxon>Bacteria</taxon>
        <taxon>Bacillati</taxon>
        <taxon>Bacillota</taxon>
        <taxon>Clostridia</taxon>
        <taxon>Halanaerobiales</taxon>
        <taxon>Halanaerobiaceae</taxon>
        <taxon>Halanaerobium</taxon>
    </lineage>
</organism>
<evidence type="ECO:0000313" key="3">
    <source>
        <dbReference type="EMBL" id="SFL76469.1"/>
    </source>
</evidence>
<accession>A0A1I4KCR6</accession>
<dbReference type="Pfam" id="PF08808">
    <property type="entry name" value="RES"/>
    <property type="match status" value="1"/>
</dbReference>
<dbReference type="STRING" id="29563.SAMN02983006_01969"/>
<name>A0A1I4KCR6_9FIRM</name>
<protein>
    <submittedName>
        <fullName evidence="3">RES domain-containing protein</fullName>
    </submittedName>
</protein>
<dbReference type="Pfam" id="PF18870">
    <property type="entry name" value="HEPN_RES_NTD1"/>
    <property type="match status" value="1"/>
</dbReference>
<feature type="domain" description="HEPN/RES N-terminal" evidence="2">
    <location>
        <begin position="24"/>
        <end position="165"/>
    </location>
</feature>
<dbReference type="InterPro" id="IPR041206">
    <property type="entry name" value="HEPN/RES_NTD1"/>
</dbReference>
<reference evidence="3 4" key="1">
    <citation type="submission" date="2016-10" db="EMBL/GenBank/DDBJ databases">
        <authorList>
            <person name="de Groot N.N."/>
        </authorList>
    </citation>
    <scope>NUCLEOTIDE SEQUENCE [LARGE SCALE GENOMIC DNA]</scope>
    <source>
        <strain evidence="3 4">ATCC 51327</strain>
    </source>
</reference>
<proteinExistence type="predicted"/>
<dbReference type="AlphaFoldDB" id="A0A1I4KCR6"/>
<gene>
    <name evidence="3" type="ORF">SAMN02983006_01969</name>
</gene>
<dbReference type="Proteomes" id="UP000199006">
    <property type="component" value="Unassembled WGS sequence"/>
</dbReference>
<evidence type="ECO:0000259" key="1">
    <source>
        <dbReference type="Pfam" id="PF08808"/>
    </source>
</evidence>